<feature type="region of interest" description="Disordered" evidence="1">
    <location>
        <begin position="125"/>
        <end position="228"/>
    </location>
</feature>
<proteinExistence type="predicted"/>
<evidence type="ECO:0000256" key="1">
    <source>
        <dbReference type="SAM" id="MobiDB-lite"/>
    </source>
</evidence>
<dbReference type="Proteomes" id="UP000198609">
    <property type="component" value="Unassembled WGS sequence"/>
</dbReference>
<feature type="compositionally biased region" description="Basic residues" evidence="1">
    <location>
        <begin position="413"/>
        <end position="425"/>
    </location>
</feature>
<feature type="compositionally biased region" description="Polar residues" evidence="1">
    <location>
        <begin position="151"/>
        <end position="163"/>
    </location>
</feature>
<reference evidence="3" key="1">
    <citation type="submission" date="2016-10" db="EMBL/GenBank/DDBJ databases">
        <authorList>
            <person name="Varghese N."/>
            <person name="Submissions S."/>
        </authorList>
    </citation>
    <scope>NUCLEOTIDE SEQUENCE [LARGE SCALE GENOMIC DNA]</scope>
    <source>
        <strain evidence="3">DSM 40318</strain>
    </source>
</reference>
<protein>
    <recommendedName>
        <fullName evidence="4">Helix-turn-helix domain-containing protein</fullName>
    </recommendedName>
</protein>
<evidence type="ECO:0000313" key="3">
    <source>
        <dbReference type="Proteomes" id="UP000198609"/>
    </source>
</evidence>
<evidence type="ECO:0000313" key="2">
    <source>
        <dbReference type="EMBL" id="SEB31726.1"/>
    </source>
</evidence>
<organism evidence="2 3">
    <name type="scientific">Streptomyces melanosporofaciens</name>
    <dbReference type="NCBI Taxonomy" id="67327"/>
    <lineage>
        <taxon>Bacteria</taxon>
        <taxon>Bacillati</taxon>
        <taxon>Actinomycetota</taxon>
        <taxon>Actinomycetes</taxon>
        <taxon>Kitasatosporales</taxon>
        <taxon>Streptomycetaceae</taxon>
        <taxon>Streptomyces</taxon>
        <taxon>Streptomyces violaceusniger group</taxon>
    </lineage>
</organism>
<dbReference type="EMBL" id="FNST01000001">
    <property type="protein sequence ID" value="SEB31726.1"/>
    <property type="molecule type" value="Genomic_DNA"/>
</dbReference>
<name>A0A1H4IDF5_STRMJ</name>
<accession>A0A1H4IDF5</accession>
<dbReference type="InterPro" id="IPR036388">
    <property type="entry name" value="WH-like_DNA-bd_sf"/>
</dbReference>
<feature type="compositionally biased region" description="Basic and acidic residues" evidence="1">
    <location>
        <begin position="176"/>
        <end position="188"/>
    </location>
</feature>
<dbReference type="RefSeq" id="WP_093459936.1">
    <property type="nucleotide sequence ID" value="NZ_FNST01000001.1"/>
</dbReference>
<feature type="compositionally biased region" description="Low complexity" evidence="1">
    <location>
        <begin position="189"/>
        <end position="212"/>
    </location>
</feature>
<dbReference type="Gene3D" id="1.10.10.10">
    <property type="entry name" value="Winged helix-like DNA-binding domain superfamily/Winged helix DNA-binding domain"/>
    <property type="match status" value="1"/>
</dbReference>
<evidence type="ECO:0008006" key="4">
    <source>
        <dbReference type="Google" id="ProtNLM"/>
    </source>
</evidence>
<gene>
    <name evidence="2" type="ORF">SAMN04490356_0496</name>
</gene>
<keyword evidence="3" id="KW-1185">Reference proteome</keyword>
<dbReference type="AlphaFoldDB" id="A0A1H4IDF5"/>
<feature type="region of interest" description="Disordered" evidence="1">
    <location>
        <begin position="412"/>
        <end position="434"/>
    </location>
</feature>
<sequence length="434" mass="47230">MSGVDAAAYVMRLHLPTPAHKLVLLAIATRCDQNYSAFPSRALIAGEALVSEERARTLLRELRRDGYLSARQRYRGNGSKTSNRYFVHGPWDQWGGVGEPFAEISHYQDHDDRYAAIRDGEFIPRPTPKAGVVDNPCPDQGSSAAGAGVVSNPSQGASATPSLGVTRAPSITGHQEPTKRNHLPDVRRTSAGGRSAASTAVGAASRTAGTTRKAPKAITTGPRKRPPGWDQVAAALPQEVQPTRPGGRLAPTLVRAICTALTGVPGPESGTYQIPPRTPEQLIARINRRWNQARGPERAADDYTGPDPIRRPVGYVADLLTAHECPDPSCEDGLILGTDRPCTACQARRAEQQQAEQARTAVEDRLTRDAELACAHEEHETAAAREEQRVREQLAAAGHWGELLDHEVETHMRQTHMRQWHHRHSDPKDAPHAP</sequence>